<feature type="domain" description="TRAP C4-dicarboxylate transport system permease DctM subunit" evidence="8">
    <location>
        <begin position="7"/>
        <end position="412"/>
    </location>
</feature>
<feature type="transmembrane region" description="Helical" evidence="7">
    <location>
        <begin position="311"/>
        <end position="338"/>
    </location>
</feature>
<dbReference type="RefSeq" id="WP_133957275.1">
    <property type="nucleotide sequence ID" value="NZ_SORI01000006.1"/>
</dbReference>
<evidence type="ECO:0000256" key="5">
    <source>
        <dbReference type="ARBA" id="ARBA00022989"/>
    </source>
</evidence>
<feature type="transmembrane region" description="Helical" evidence="7">
    <location>
        <begin position="359"/>
        <end position="385"/>
    </location>
</feature>
<evidence type="ECO:0000259" key="8">
    <source>
        <dbReference type="Pfam" id="PF06808"/>
    </source>
</evidence>
<keyword evidence="4 7" id="KW-0812">Transmembrane</keyword>
<keyword evidence="6 7" id="KW-0472">Membrane</keyword>
<sequence>MTVLMTGVFLLCFIIGIPLALVLGMTGMAVIFAMGVPMQLVAQRMFAGIDSFPLMAVPFFILAGDLMNRGGTTARIIAFADSLVGHIRGGLAHANILASMIFAGISGSAVADTSAIGSIMIPSMEKNGYDVDFSAAVTATSSVIGPIIPPSIIMVIYGVSVNVSVGGLFAAGFIPGILMGIALMIVVYRVSKKRNYPKSEGFSSKRVAHEFRSSIWALMAPIIILGGILGGVFTPTEAAAVAVIYAFFVGKFVFREITWRDLPHILFQSGITTGAVLLIISMANVFAWVIAANQIPVKLSSMFLSATSNPYVFLLIVNILLLIVGMFMETGAAIILLAPILAPIAVKLGIHPLHFGFMMVLNLAIGMATPPVGVCLFVSCGITGLSLERVSAASMRFVAALLGVLLLVTYVAPISLFLPRMLGFIR</sequence>
<feature type="transmembrane region" description="Helical" evidence="7">
    <location>
        <begin position="211"/>
        <end position="232"/>
    </location>
</feature>
<dbReference type="InterPro" id="IPR010656">
    <property type="entry name" value="DctM"/>
</dbReference>
<keyword evidence="5 7" id="KW-1133">Transmembrane helix</keyword>
<evidence type="ECO:0000256" key="3">
    <source>
        <dbReference type="ARBA" id="ARBA00022519"/>
    </source>
</evidence>
<evidence type="ECO:0000256" key="6">
    <source>
        <dbReference type="ARBA" id="ARBA00023136"/>
    </source>
</evidence>
<dbReference type="AlphaFoldDB" id="A0A4R8MBV4"/>
<evidence type="ECO:0000313" key="10">
    <source>
        <dbReference type="Proteomes" id="UP000295066"/>
    </source>
</evidence>
<dbReference type="PANTHER" id="PTHR33362">
    <property type="entry name" value="SIALIC ACID TRAP TRANSPORTER PERMEASE PROTEIN SIAT-RELATED"/>
    <property type="match status" value="1"/>
</dbReference>
<feature type="transmembrane region" description="Helical" evidence="7">
    <location>
        <begin position="6"/>
        <end position="33"/>
    </location>
</feature>
<feature type="transmembrane region" description="Helical" evidence="7">
    <location>
        <begin position="45"/>
        <end position="63"/>
    </location>
</feature>
<feature type="transmembrane region" description="Helical" evidence="7">
    <location>
        <begin position="133"/>
        <end position="159"/>
    </location>
</feature>
<feature type="transmembrane region" description="Helical" evidence="7">
    <location>
        <begin position="165"/>
        <end position="190"/>
    </location>
</feature>
<keyword evidence="2" id="KW-1003">Cell membrane</keyword>
<evidence type="ECO:0000256" key="2">
    <source>
        <dbReference type="ARBA" id="ARBA00022475"/>
    </source>
</evidence>
<dbReference type="Proteomes" id="UP000295066">
    <property type="component" value="Unassembled WGS sequence"/>
</dbReference>
<name>A0A4R8MBV4_9BACT</name>
<evidence type="ECO:0000256" key="4">
    <source>
        <dbReference type="ARBA" id="ARBA00022692"/>
    </source>
</evidence>
<dbReference type="GO" id="GO:0022857">
    <property type="term" value="F:transmembrane transporter activity"/>
    <property type="evidence" value="ECO:0007669"/>
    <property type="project" value="TreeGrafter"/>
</dbReference>
<protein>
    <submittedName>
        <fullName evidence="9">C4-dicarboxylate transporter DctM subunit</fullName>
    </submittedName>
</protein>
<evidence type="ECO:0000313" key="9">
    <source>
        <dbReference type="EMBL" id="TDY61226.1"/>
    </source>
</evidence>
<comment type="subcellular location">
    <subcellularLocation>
        <location evidence="1">Cell inner membrane</location>
        <topology evidence="1">Multi-pass membrane protein</topology>
    </subcellularLocation>
</comment>
<organism evidence="9 10">
    <name type="scientific">Aminivibrio pyruvatiphilus</name>
    <dbReference type="NCBI Taxonomy" id="1005740"/>
    <lineage>
        <taxon>Bacteria</taxon>
        <taxon>Thermotogati</taxon>
        <taxon>Synergistota</taxon>
        <taxon>Synergistia</taxon>
        <taxon>Synergistales</taxon>
        <taxon>Aminobacteriaceae</taxon>
        <taxon>Aminivibrio</taxon>
    </lineage>
</organism>
<dbReference type="OrthoDB" id="9785600at2"/>
<accession>A0A4R8MBV4</accession>
<dbReference type="InterPro" id="IPR004681">
    <property type="entry name" value="TRAP_DctM"/>
</dbReference>
<keyword evidence="3" id="KW-0997">Cell inner membrane</keyword>
<evidence type="ECO:0000256" key="1">
    <source>
        <dbReference type="ARBA" id="ARBA00004429"/>
    </source>
</evidence>
<dbReference type="PANTHER" id="PTHR33362:SF3">
    <property type="entry name" value="SIALIC ACID TRAP TRANSPORTER PERMEASE PROTEIN SIAT"/>
    <property type="match status" value="1"/>
</dbReference>
<dbReference type="PIRSF" id="PIRSF006066">
    <property type="entry name" value="HI0050"/>
    <property type="match status" value="1"/>
</dbReference>
<feature type="transmembrane region" description="Helical" evidence="7">
    <location>
        <begin position="96"/>
        <end position="121"/>
    </location>
</feature>
<feature type="transmembrane region" description="Helical" evidence="7">
    <location>
        <begin position="266"/>
        <end position="291"/>
    </location>
</feature>
<reference evidence="9 10" key="1">
    <citation type="submission" date="2019-03" db="EMBL/GenBank/DDBJ databases">
        <title>Genomic Encyclopedia of Type Strains, Phase IV (KMG-IV): sequencing the most valuable type-strain genomes for metagenomic binning, comparative biology and taxonomic classification.</title>
        <authorList>
            <person name="Goeker M."/>
        </authorList>
    </citation>
    <scope>NUCLEOTIDE SEQUENCE [LARGE SCALE GENOMIC DNA]</scope>
    <source>
        <strain evidence="9 10">DSM 25964</strain>
    </source>
</reference>
<comment type="caution">
    <text evidence="9">The sequence shown here is derived from an EMBL/GenBank/DDBJ whole genome shotgun (WGS) entry which is preliminary data.</text>
</comment>
<proteinExistence type="predicted"/>
<dbReference type="NCBIfam" id="TIGR00786">
    <property type="entry name" value="dctM"/>
    <property type="match status" value="1"/>
</dbReference>
<dbReference type="EMBL" id="SORI01000006">
    <property type="protein sequence ID" value="TDY61226.1"/>
    <property type="molecule type" value="Genomic_DNA"/>
</dbReference>
<dbReference type="GO" id="GO:0005886">
    <property type="term" value="C:plasma membrane"/>
    <property type="evidence" value="ECO:0007669"/>
    <property type="project" value="UniProtKB-SubCell"/>
</dbReference>
<gene>
    <name evidence="9" type="ORF">C8D99_10681</name>
</gene>
<keyword evidence="10" id="KW-1185">Reference proteome</keyword>
<dbReference type="Pfam" id="PF06808">
    <property type="entry name" value="DctM"/>
    <property type="match status" value="1"/>
</dbReference>
<feature type="transmembrane region" description="Helical" evidence="7">
    <location>
        <begin position="397"/>
        <end position="418"/>
    </location>
</feature>
<evidence type="ECO:0000256" key="7">
    <source>
        <dbReference type="SAM" id="Phobius"/>
    </source>
</evidence>